<evidence type="ECO:0000313" key="3">
    <source>
        <dbReference type="Proteomes" id="UP000824782"/>
    </source>
</evidence>
<keyword evidence="1" id="KW-0732">Signal</keyword>
<evidence type="ECO:0000256" key="1">
    <source>
        <dbReference type="SAM" id="SignalP"/>
    </source>
</evidence>
<dbReference type="AlphaFoldDB" id="A0AAV7B3G3"/>
<comment type="caution">
    <text evidence="2">The sequence shown here is derived from an EMBL/GenBank/DDBJ whole genome shotgun (WGS) entry which is preliminary data.</text>
</comment>
<keyword evidence="3" id="KW-1185">Reference proteome</keyword>
<protein>
    <submittedName>
        <fullName evidence="2">Uncharacterized protein</fullName>
    </submittedName>
</protein>
<reference evidence="2" key="1">
    <citation type="thesis" date="2020" institute="ProQuest LLC" country="789 East Eisenhower Parkway, Ann Arbor, MI, USA">
        <title>Comparative Genomics and Chromosome Evolution.</title>
        <authorList>
            <person name="Mudd A.B."/>
        </authorList>
    </citation>
    <scope>NUCLEOTIDE SEQUENCE</scope>
    <source>
        <strain evidence="2">237g6f4</strain>
        <tissue evidence="2">Blood</tissue>
    </source>
</reference>
<organism evidence="2 3">
    <name type="scientific">Engystomops pustulosus</name>
    <name type="common">Tungara frog</name>
    <name type="synonym">Physalaemus pustulosus</name>
    <dbReference type="NCBI Taxonomy" id="76066"/>
    <lineage>
        <taxon>Eukaryota</taxon>
        <taxon>Metazoa</taxon>
        <taxon>Chordata</taxon>
        <taxon>Craniata</taxon>
        <taxon>Vertebrata</taxon>
        <taxon>Euteleostomi</taxon>
        <taxon>Amphibia</taxon>
        <taxon>Batrachia</taxon>
        <taxon>Anura</taxon>
        <taxon>Neobatrachia</taxon>
        <taxon>Hyloidea</taxon>
        <taxon>Leptodactylidae</taxon>
        <taxon>Leiuperinae</taxon>
        <taxon>Engystomops</taxon>
    </lineage>
</organism>
<evidence type="ECO:0000313" key="2">
    <source>
        <dbReference type="EMBL" id="KAG8567137.1"/>
    </source>
</evidence>
<gene>
    <name evidence="2" type="ORF">GDO81_013513</name>
</gene>
<dbReference type="Proteomes" id="UP000824782">
    <property type="component" value="Unassembled WGS sequence"/>
</dbReference>
<name>A0AAV7B3G3_ENGPU</name>
<dbReference type="EMBL" id="WNYA01000006">
    <property type="protein sequence ID" value="KAG8567137.1"/>
    <property type="molecule type" value="Genomic_DNA"/>
</dbReference>
<accession>A0AAV7B3G3</accession>
<sequence>MSSEMVQQCKMLIWMVLSIQSAGLENSIKKDVCGTHPLKLFFIVVSHKISPTWYSQSGAEVGAGGQKKGRQPFRAVWRFL</sequence>
<proteinExistence type="predicted"/>
<feature type="chain" id="PRO_5043484935" evidence="1">
    <location>
        <begin position="24"/>
        <end position="80"/>
    </location>
</feature>
<feature type="signal peptide" evidence="1">
    <location>
        <begin position="1"/>
        <end position="23"/>
    </location>
</feature>